<proteinExistence type="predicted"/>
<dbReference type="Proteomes" id="UP001165186">
    <property type="component" value="Unassembled WGS sequence"/>
</dbReference>
<sequence>MYANTIFFSAIMALFSTSMASPVAVPEEQLEARQAPGAIRLWSDQQWSGRWADLSITAYDSCLAIPSAMKDNVSSFRLGEFNCRFFEHDNCAGRNSWFNTDIANLRAPSGNGYDGRQNDEFSSVICVYK</sequence>
<name>A0ACB5SGT8_9PEZI</name>
<gene>
    <name evidence="1" type="primary">g11744</name>
    <name evidence="1" type="ORF">NpPPO83_00011744</name>
</gene>
<protein>
    <submittedName>
        <fullName evidence="1">Beta/gamma crystallin</fullName>
    </submittedName>
</protein>
<accession>A0ACB5SGT8</accession>
<comment type="caution">
    <text evidence="1">The sequence shown here is derived from an EMBL/GenBank/DDBJ whole genome shotgun (WGS) entry which is preliminary data.</text>
</comment>
<reference evidence="1" key="1">
    <citation type="submission" date="2024-09" db="EMBL/GenBank/DDBJ databases">
        <title>Draft Genome Sequences of Neofusicoccum parvum.</title>
        <authorList>
            <person name="Ashida A."/>
            <person name="Camagna M."/>
            <person name="Tanaka A."/>
            <person name="Takemoto D."/>
        </authorList>
    </citation>
    <scope>NUCLEOTIDE SEQUENCE</scope>
    <source>
        <strain evidence="1">PPO83</strain>
    </source>
</reference>
<evidence type="ECO:0000313" key="2">
    <source>
        <dbReference type="Proteomes" id="UP001165186"/>
    </source>
</evidence>
<keyword evidence="2" id="KW-1185">Reference proteome</keyword>
<evidence type="ECO:0000313" key="1">
    <source>
        <dbReference type="EMBL" id="GME39910.1"/>
    </source>
</evidence>
<dbReference type="EMBL" id="BSXG01000090">
    <property type="protein sequence ID" value="GME39910.1"/>
    <property type="molecule type" value="Genomic_DNA"/>
</dbReference>
<organism evidence="1 2">
    <name type="scientific">Neofusicoccum parvum</name>
    <dbReference type="NCBI Taxonomy" id="310453"/>
    <lineage>
        <taxon>Eukaryota</taxon>
        <taxon>Fungi</taxon>
        <taxon>Dikarya</taxon>
        <taxon>Ascomycota</taxon>
        <taxon>Pezizomycotina</taxon>
        <taxon>Dothideomycetes</taxon>
        <taxon>Dothideomycetes incertae sedis</taxon>
        <taxon>Botryosphaeriales</taxon>
        <taxon>Botryosphaeriaceae</taxon>
        <taxon>Neofusicoccum</taxon>
    </lineage>
</organism>